<name>A0A0S6VYG5_9BACT</name>
<reference evidence="7 8" key="1">
    <citation type="journal article" date="2015" name="PeerJ">
        <title>First genomic representation of candidate bacterial phylum KSB3 points to enhanced environmental sensing as a trigger of wastewater bulking.</title>
        <authorList>
            <person name="Sekiguchi Y."/>
            <person name="Ohashi A."/>
            <person name="Parks D.H."/>
            <person name="Yamauchi T."/>
            <person name="Tyson G.W."/>
            <person name="Hugenholtz P."/>
        </authorList>
    </citation>
    <scope>NUCLEOTIDE SEQUENCE [LARGE SCALE GENOMIC DNA]</scope>
</reference>
<evidence type="ECO:0000313" key="7">
    <source>
        <dbReference type="EMBL" id="GAK50969.1"/>
    </source>
</evidence>
<keyword evidence="4" id="KW-0732">Signal</keyword>
<dbReference type="PANTHER" id="PTHR43649:SF28">
    <property type="entry name" value="BINDING PROTEIN COMPONENT OF ABC SUGAR TRANSPORTER-RELATED"/>
    <property type="match status" value="1"/>
</dbReference>
<dbReference type="AlphaFoldDB" id="A0A0S6VYG5"/>
<evidence type="ECO:0000313" key="8">
    <source>
        <dbReference type="Proteomes" id="UP000030700"/>
    </source>
</evidence>
<gene>
    <name evidence="7" type="ORF">U14_02211</name>
</gene>
<sequence>MKKVLFLCCIICMVGVSVWAEDVRLIFGSWRNDDIDMMGRVLDVYAKAHPGVVVDFQPTADTEYDAQLMSGLQTGTGPDIIYLRSFSSGRAVYDGGFLHVLNNDIPNLPNFPPAAVKAWSTEDGQIYGVPIFGVTHGVYYHKEIFEKYGLKEPETWDEFLTLCQTLKDNGVNVFAQGTMDEWTLYEVVFSGLGANFYGGEKSRRALIAGEMKLTDEPFIKAFEAIDQLQPFLPQGYEALDYVSMQQMFAAGQAAMFIGGSWEIGVFGGLGVADLGWFAPPVPKKGDKLSYCFHVDAGVGMNKNSKHFPETLEFIKWTATPEFSQLMMNEVPGFFAYLPGDYTLTNELAKKMLAAAQGADITIRTTWEKLSDKEPGGNFLINEALIKMLTDEFTPQQAAEHVQKGLETWYAPFQK</sequence>
<keyword evidence="8" id="KW-1185">Reference proteome</keyword>
<comment type="function">
    <text evidence="5">Part of a binding-protein-dependent transport system for a sugar.</text>
</comment>
<evidence type="ECO:0000256" key="2">
    <source>
        <dbReference type="ARBA" id="ARBA00008520"/>
    </source>
</evidence>
<protein>
    <recommendedName>
        <fullName evidence="6">Probable sugar-binding periplasmic protein</fullName>
    </recommendedName>
</protein>
<evidence type="ECO:0000256" key="1">
    <source>
        <dbReference type="ARBA" id="ARBA00004196"/>
    </source>
</evidence>
<dbReference type="Proteomes" id="UP000030700">
    <property type="component" value="Unassembled WGS sequence"/>
</dbReference>
<dbReference type="PANTHER" id="PTHR43649">
    <property type="entry name" value="ARABINOSE-BINDING PROTEIN-RELATED"/>
    <property type="match status" value="1"/>
</dbReference>
<organism evidence="7 8">
    <name type="scientific">Candidatus Moduliflexus flocculans</name>
    <dbReference type="NCBI Taxonomy" id="1499966"/>
    <lineage>
        <taxon>Bacteria</taxon>
        <taxon>Candidatus Moduliflexota</taxon>
        <taxon>Candidatus Moduliflexia</taxon>
        <taxon>Candidatus Moduliflexales</taxon>
        <taxon>Candidatus Moduliflexaceae</taxon>
    </lineage>
</organism>
<dbReference type="Gene3D" id="3.40.190.10">
    <property type="entry name" value="Periplasmic binding protein-like II"/>
    <property type="match status" value="2"/>
</dbReference>
<dbReference type="EMBL" id="DF820456">
    <property type="protein sequence ID" value="GAK50969.1"/>
    <property type="molecule type" value="Genomic_DNA"/>
</dbReference>
<dbReference type="InterPro" id="IPR006059">
    <property type="entry name" value="SBP"/>
</dbReference>
<dbReference type="Pfam" id="PF01547">
    <property type="entry name" value="SBP_bac_1"/>
    <property type="match status" value="1"/>
</dbReference>
<dbReference type="HOGENOM" id="CLU_031285_12_3_0"/>
<dbReference type="GO" id="GO:0030313">
    <property type="term" value="C:cell envelope"/>
    <property type="evidence" value="ECO:0007669"/>
    <property type="project" value="UniProtKB-SubCell"/>
</dbReference>
<evidence type="ECO:0000256" key="6">
    <source>
        <dbReference type="ARBA" id="ARBA00049753"/>
    </source>
</evidence>
<evidence type="ECO:0000256" key="5">
    <source>
        <dbReference type="ARBA" id="ARBA00049629"/>
    </source>
</evidence>
<accession>A0A0S6VYG5</accession>
<evidence type="ECO:0000256" key="3">
    <source>
        <dbReference type="ARBA" id="ARBA00022448"/>
    </source>
</evidence>
<dbReference type="InterPro" id="IPR050490">
    <property type="entry name" value="Bact_solute-bd_prot1"/>
</dbReference>
<comment type="subcellular location">
    <subcellularLocation>
        <location evidence="1">Cell envelope</location>
    </subcellularLocation>
</comment>
<keyword evidence="3" id="KW-0813">Transport</keyword>
<comment type="similarity">
    <text evidence="2">Belongs to the bacterial solute-binding protein 1 family.</text>
</comment>
<evidence type="ECO:0000256" key="4">
    <source>
        <dbReference type="ARBA" id="ARBA00022729"/>
    </source>
</evidence>
<dbReference type="SUPFAM" id="SSF53850">
    <property type="entry name" value="Periplasmic binding protein-like II"/>
    <property type="match status" value="1"/>
</dbReference>
<proteinExistence type="inferred from homology"/>
<dbReference type="STRING" id="1499966.U14_02211"/>